<feature type="compositionally biased region" description="Low complexity" evidence="1">
    <location>
        <begin position="197"/>
        <end position="210"/>
    </location>
</feature>
<evidence type="ECO:0000313" key="4">
    <source>
        <dbReference type="Proteomes" id="UP001430848"/>
    </source>
</evidence>
<proteinExistence type="predicted"/>
<feature type="compositionally biased region" description="Low complexity" evidence="1">
    <location>
        <begin position="325"/>
        <end position="338"/>
    </location>
</feature>
<sequence>MRFSLFLTGFVASLATAAPSKKRQATAAPVFTAKTFADLSIAGGTAGDGAAEAQAALAGLPADLTTVAPEDIEFLSAVNSIANDAEIAGFNAEIAASQPGEDALALGRGKTKNKILKLTATTMRLAIEAAQGEDVAAEMAEEQTKLDKNIADDAAEAGAASADVQFDASTDNPDASEVAKDDALADQASAVLDQSKEAAGGADAGAAADGADAEAADAEGGAAADEEAAAGDNANAEDANAEDANAEDANAEDANAEDANAEDANAADEAAAGDANAEDANAQDEAAAEDANAEDANAEDANAEDANAEDANAEDANADEEAAAEDANAQDCAAAADEAAADEAAADEENAQDGAAADEENAQDEAAAADEEAAQGKNAQDEAAADEEANAEDEN</sequence>
<feature type="compositionally biased region" description="Acidic residues" evidence="1">
    <location>
        <begin position="383"/>
        <end position="395"/>
    </location>
</feature>
<feature type="compositionally biased region" description="Acidic residues" evidence="1">
    <location>
        <begin position="286"/>
        <end position="324"/>
    </location>
</feature>
<feature type="compositionally biased region" description="Acidic residues" evidence="1">
    <location>
        <begin position="339"/>
        <end position="373"/>
    </location>
</feature>
<dbReference type="PANTHER" id="PTHR38849">
    <property type="entry name" value="SMALL SECRETED PROTEIN"/>
    <property type="match status" value="1"/>
</dbReference>
<feature type="signal peptide" evidence="2">
    <location>
        <begin position="1"/>
        <end position="17"/>
    </location>
</feature>
<evidence type="ECO:0000313" key="3">
    <source>
        <dbReference type="EMBL" id="KAK7732660.1"/>
    </source>
</evidence>
<dbReference type="EMBL" id="JAKNSF020000019">
    <property type="protein sequence ID" value="KAK7732660.1"/>
    <property type="molecule type" value="Genomic_DNA"/>
</dbReference>
<protein>
    <recommendedName>
        <fullName evidence="5">Small secreted protein</fullName>
    </recommendedName>
</protein>
<feature type="compositionally biased region" description="Acidic residues" evidence="1">
    <location>
        <begin position="239"/>
        <end position="261"/>
    </location>
</feature>
<keyword evidence="4" id="KW-1185">Reference proteome</keyword>
<feature type="chain" id="PRO_5045753753" description="Small secreted protein" evidence="2">
    <location>
        <begin position="18"/>
        <end position="395"/>
    </location>
</feature>
<gene>
    <name evidence="3" type="ORF">SLS63_004915</name>
</gene>
<comment type="caution">
    <text evidence="3">The sequence shown here is derived from an EMBL/GenBank/DDBJ whole genome shotgun (WGS) entry which is preliminary data.</text>
</comment>
<dbReference type="Proteomes" id="UP001430848">
    <property type="component" value="Unassembled WGS sequence"/>
</dbReference>
<feature type="compositionally biased region" description="Low complexity" evidence="1">
    <location>
        <begin position="262"/>
        <end position="285"/>
    </location>
</feature>
<feature type="region of interest" description="Disordered" evidence="1">
    <location>
        <begin position="161"/>
        <end position="181"/>
    </location>
</feature>
<name>A0ABR1PCL0_DIAER</name>
<organism evidence="3 4">
    <name type="scientific">Diaporthe eres</name>
    <name type="common">Phomopsis oblonga</name>
    <dbReference type="NCBI Taxonomy" id="83184"/>
    <lineage>
        <taxon>Eukaryota</taxon>
        <taxon>Fungi</taxon>
        <taxon>Dikarya</taxon>
        <taxon>Ascomycota</taxon>
        <taxon>Pezizomycotina</taxon>
        <taxon>Sordariomycetes</taxon>
        <taxon>Sordariomycetidae</taxon>
        <taxon>Diaporthales</taxon>
        <taxon>Diaporthaceae</taxon>
        <taxon>Diaporthe</taxon>
        <taxon>Diaporthe eres species complex</taxon>
    </lineage>
</organism>
<feature type="region of interest" description="Disordered" evidence="1">
    <location>
        <begin position="196"/>
        <end position="395"/>
    </location>
</feature>
<accession>A0ABR1PCL0</accession>
<evidence type="ECO:0000256" key="2">
    <source>
        <dbReference type="SAM" id="SignalP"/>
    </source>
</evidence>
<evidence type="ECO:0000256" key="1">
    <source>
        <dbReference type="SAM" id="MobiDB-lite"/>
    </source>
</evidence>
<reference evidence="3 4" key="1">
    <citation type="submission" date="2024-02" db="EMBL/GenBank/DDBJ databases">
        <title>De novo assembly and annotation of 12 fungi associated with fruit tree decline syndrome in Ontario, Canada.</title>
        <authorList>
            <person name="Sulman M."/>
            <person name="Ellouze W."/>
            <person name="Ilyukhin E."/>
        </authorList>
    </citation>
    <scope>NUCLEOTIDE SEQUENCE [LARGE SCALE GENOMIC DNA]</scope>
    <source>
        <strain evidence="3 4">M169</strain>
    </source>
</reference>
<evidence type="ECO:0008006" key="5">
    <source>
        <dbReference type="Google" id="ProtNLM"/>
    </source>
</evidence>
<keyword evidence="2" id="KW-0732">Signal</keyword>
<dbReference type="PANTHER" id="PTHR38849:SF1">
    <property type="entry name" value="SMALL SECRETED PROTEIN"/>
    <property type="match status" value="1"/>
</dbReference>